<proteinExistence type="predicted"/>
<sequence length="317" mass="35905">MNKRLLITLATLAILTGQGCQIQKNPSKMAKQTFLYKYGVPVSEREWNTRGKIGKVITTLNNGITISRSYSKGVLEGDTTQTFPHTNTVESIKTYENGTLIKEKINFVSGAPMREINHPSSAESVVTIWYNSGSPSSIEYYNNNRLISGEYFNVRNEVESTVAEGNGTRANRDPFGSLLSRDSFTEGRITESITYHDDNTPSSITPYYENIVHGTKKTFYLNGSPKTIEEWSNGRQSGLTTLFKNGVKVAEINYRRGKKDGIERRFDEYANLIAEINWINDERHGATNTFFSGEVTTDWFLENYPVSKLTYDQYQQL</sequence>
<accession>A0ABS3AQH6</accession>
<evidence type="ECO:0000313" key="2">
    <source>
        <dbReference type="Proteomes" id="UP000722121"/>
    </source>
</evidence>
<name>A0ABS3AQH6_9BACT</name>
<dbReference type="SUPFAM" id="SSF82185">
    <property type="entry name" value="Histone H3 K4-specific methyltransferase SET7/9 N-terminal domain"/>
    <property type="match status" value="1"/>
</dbReference>
<gene>
    <name evidence="1" type="ORF">JYU14_00395</name>
</gene>
<feature type="non-terminal residue" evidence="1">
    <location>
        <position position="317"/>
    </location>
</feature>
<keyword evidence="2" id="KW-1185">Reference proteome</keyword>
<evidence type="ECO:0000313" key="1">
    <source>
        <dbReference type="EMBL" id="MBN4066530.1"/>
    </source>
</evidence>
<organism evidence="1 2">
    <name type="scientific">Simkania negevensis</name>
    <dbReference type="NCBI Taxonomy" id="83561"/>
    <lineage>
        <taxon>Bacteria</taxon>
        <taxon>Pseudomonadati</taxon>
        <taxon>Chlamydiota</taxon>
        <taxon>Chlamydiia</taxon>
        <taxon>Parachlamydiales</taxon>
        <taxon>Simkaniaceae</taxon>
        <taxon>Simkania</taxon>
    </lineage>
</organism>
<comment type="caution">
    <text evidence="1">The sequence shown here is derived from an EMBL/GenBank/DDBJ whole genome shotgun (WGS) entry which is preliminary data.</text>
</comment>
<reference evidence="1 2" key="1">
    <citation type="submission" date="2021-02" db="EMBL/GenBank/DDBJ databases">
        <title>Activity-based single-cell genomes from oceanic crustal fluid captures similar information to metagenomic and metatranscriptomic surveys with orders of magnitude less sampling.</title>
        <authorList>
            <person name="D'Angelo T.S."/>
            <person name="Orcutt B.N."/>
        </authorList>
    </citation>
    <scope>NUCLEOTIDE SEQUENCE [LARGE SCALE GENOMIC DNA]</scope>
    <source>
        <strain evidence="1">AH-315-G07</strain>
    </source>
</reference>
<dbReference type="PROSITE" id="PS51257">
    <property type="entry name" value="PROKAR_LIPOPROTEIN"/>
    <property type="match status" value="1"/>
</dbReference>
<dbReference type="Proteomes" id="UP000722121">
    <property type="component" value="Unassembled WGS sequence"/>
</dbReference>
<protein>
    <submittedName>
        <fullName evidence="1">Uncharacterized protein</fullName>
    </submittedName>
</protein>
<dbReference type="EMBL" id="JAFITR010000004">
    <property type="protein sequence ID" value="MBN4066530.1"/>
    <property type="molecule type" value="Genomic_DNA"/>
</dbReference>
<dbReference type="Gene3D" id="3.90.930.1">
    <property type="match status" value="1"/>
</dbReference>